<evidence type="ECO:0000313" key="1">
    <source>
        <dbReference type="EMBL" id="KAA8548560.1"/>
    </source>
</evidence>
<sequence>MERSLRLSHFRRASLKRCSVSNSVLDSTTIFRQFSVRIGENGTNIGTLSTMADENYKELNNFKSHDIEDVEFSIVETE</sequence>
<name>A0A5J5C361_9ASTE</name>
<dbReference type="Proteomes" id="UP000325577">
    <property type="component" value="Linkage Group LG0"/>
</dbReference>
<keyword evidence="2" id="KW-1185">Reference proteome</keyword>
<organism evidence="1 2">
    <name type="scientific">Nyssa sinensis</name>
    <dbReference type="NCBI Taxonomy" id="561372"/>
    <lineage>
        <taxon>Eukaryota</taxon>
        <taxon>Viridiplantae</taxon>
        <taxon>Streptophyta</taxon>
        <taxon>Embryophyta</taxon>
        <taxon>Tracheophyta</taxon>
        <taxon>Spermatophyta</taxon>
        <taxon>Magnoliopsida</taxon>
        <taxon>eudicotyledons</taxon>
        <taxon>Gunneridae</taxon>
        <taxon>Pentapetalae</taxon>
        <taxon>asterids</taxon>
        <taxon>Cornales</taxon>
        <taxon>Nyssaceae</taxon>
        <taxon>Nyssa</taxon>
    </lineage>
</organism>
<accession>A0A5J5C361</accession>
<dbReference type="EMBL" id="CM018031">
    <property type="protein sequence ID" value="KAA8548560.1"/>
    <property type="molecule type" value="Genomic_DNA"/>
</dbReference>
<proteinExistence type="predicted"/>
<dbReference type="AlphaFoldDB" id="A0A5J5C361"/>
<gene>
    <name evidence="1" type="ORF">F0562_000173</name>
</gene>
<protein>
    <submittedName>
        <fullName evidence="1">Uncharacterized protein</fullName>
    </submittedName>
</protein>
<reference evidence="1 2" key="1">
    <citation type="submission" date="2019-09" db="EMBL/GenBank/DDBJ databases">
        <title>A chromosome-level genome assembly of the Chinese tupelo Nyssa sinensis.</title>
        <authorList>
            <person name="Yang X."/>
            <person name="Kang M."/>
            <person name="Yang Y."/>
            <person name="Xiong H."/>
            <person name="Wang M."/>
            <person name="Zhang Z."/>
            <person name="Wang Z."/>
            <person name="Wu H."/>
            <person name="Ma T."/>
            <person name="Liu J."/>
            <person name="Xi Z."/>
        </authorList>
    </citation>
    <scope>NUCLEOTIDE SEQUENCE [LARGE SCALE GENOMIC DNA]</scope>
    <source>
        <strain evidence="1">J267</strain>
        <tissue evidence="1">Leaf</tissue>
    </source>
</reference>
<evidence type="ECO:0000313" key="2">
    <source>
        <dbReference type="Proteomes" id="UP000325577"/>
    </source>
</evidence>